<dbReference type="EMBL" id="CM032185">
    <property type="protein sequence ID" value="KAG7093139.1"/>
    <property type="molecule type" value="Genomic_DNA"/>
</dbReference>
<dbReference type="RefSeq" id="XP_043009609.1">
    <property type="nucleotide sequence ID" value="XM_043154318.1"/>
</dbReference>
<feature type="compositionally biased region" description="Low complexity" evidence="1">
    <location>
        <begin position="327"/>
        <end position="336"/>
    </location>
</feature>
<comment type="caution">
    <text evidence="2">The sequence shown here is derived from an EMBL/GenBank/DDBJ whole genome shotgun (WGS) entry which is preliminary data.</text>
</comment>
<reference evidence="2" key="1">
    <citation type="journal article" date="2021" name="Genome Biol. Evol.">
        <title>The assembled and annotated genome of the fairy-ring fungus Marasmius oreades.</title>
        <authorList>
            <person name="Hiltunen M."/>
            <person name="Ament-Velasquez S.L."/>
            <person name="Johannesson H."/>
        </authorList>
    </citation>
    <scope>NUCLEOTIDE SEQUENCE</scope>
    <source>
        <strain evidence="2">03SP1</strain>
    </source>
</reference>
<evidence type="ECO:0000313" key="2">
    <source>
        <dbReference type="EMBL" id="KAG7093139.1"/>
    </source>
</evidence>
<gene>
    <name evidence="2" type="ORF">E1B28_009422</name>
</gene>
<dbReference type="OrthoDB" id="2634326at2759"/>
<proteinExistence type="predicted"/>
<evidence type="ECO:0000256" key="1">
    <source>
        <dbReference type="SAM" id="MobiDB-lite"/>
    </source>
</evidence>
<accession>A0A9P7UVB1</accession>
<protein>
    <submittedName>
        <fullName evidence="2">Uncharacterized protein</fullName>
    </submittedName>
</protein>
<dbReference type="GeneID" id="66078498"/>
<dbReference type="KEGG" id="more:E1B28_009422"/>
<sequence>METITTRQKENEVAQTVQCYNALDGKFGTLLENNDYFVTSPNSETMYMPNLGPCRITQRKDFYYGADDHLLYPQPFIPFRCHWASIPRRPLYDSDPLAKWWKSLPDNAFIMENGAVEGLGKWDKKHVARYRKDVDAIRARAFSYKMARRSTGKEVNELVSVLNEQLYRTLHYLTSMVFPLLRAQQLWATFRRWYLELLGALDWVEIMKPIMDGQELPTSSSRKVASKAMGAFVHHVRDCENLFVASIPLWYIRPRSELANVQIRDKPTDIHSPATIKICTEPFSNRIIYQGRADDTQKALAIEKHCLEVIDCGNPFDSVLVVHNTMSSSSDSPPTSHFRIVKKSKNTKKKRESNRVAPYTLSKPTSCPQPQRDKFAEIRNEVSLPVADVWVKALNEIDRTLRPPKDSGKNSGYAFPDPNMILFAPKEKRFRMLKSWTRFRAVLIFRHMMPASFTSGAWTSEQWRILLALSETYTSSTSNDGFMAKQRQSVYHLLSECFKFHKLKLNLDNVNTHVFSWRNREVPVRYLNDDEVVKEIVWELFELNFRIEFQALHRRLCVTERQPSRNSIGAKSFEGIYSCFYDSKNVNNPTQVDFDGASKGLAAINLEDRNPYMLPFCRVLVQWPGGDIGTELLKNCTVESDLMQSQLAKLENWAVPFYCQSFYSMYGRPPIIPHCLDKLTTLPEEVYSDYGDPVSD</sequence>
<organism evidence="2 3">
    <name type="scientific">Marasmius oreades</name>
    <name type="common">fairy-ring Marasmius</name>
    <dbReference type="NCBI Taxonomy" id="181124"/>
    <lineage>
        <taxon>Eukaryota</taxon>
        <taxon>Fungi</taxon>
        <taxon>Dikarya</taxon>
        <taxon>Basidiomycota</taxon>
        <taxon>Agaricomycotina</taxon>
        <taxon>Agaricomycetes</taxon>
        <taxon>Agaricomycetidae</taxon>
        <taxon>Agaricales</taxon>
        <taxon>Marasmiineae</taxon>
        <taxon>Marasmiaceae</taxon>
        <taxon>Marasmius</taxon>
    </lineage>
</organism>
<feature type="region of interest" description="Disordered" evidence="1">
    <location>
        <begin position="326"/>
        <end position="371"/>
    </location>
</feature>
<feature type="compositionally biased region" description="Basic residues" evidence="1">
    <location>
        <begin position="339"/>
        <end position="352"/>
    </location>
</feature>
<dbReference type="AlphaFoldDB" id="A0A9P7UVB1"/>
<dbReference type="Proteomes" id="UP001049176">
    <property type="component" value="Chromosome 5"/>
</dbReference>
<evidence type="ECO:0000313" key="3">
    <source>
        <dbReference type="Proteomes" id="UP001049176"/>
    </source>
</evidence>
<keyword evidence="3" id="KW-1185">Reference proteome</keyword>
<name>A0A9P7UVB1_9AGAR</name>